<dbReference type="Gene3D" id="3.40.50.300">
    <property type="entry name" value="P-loop containing nucleotide triphosphate hydrolases"/>
    <property type="match status" value="1"/>
</dbReference>
<keyword evidence="2" id="KW-0547">Nucleotide-binding</keyword>
<evidence type="ECO:0000313" key="6">
    <source>
        <dbReference type="Proteomes" id="UP000321103"/>
    </source>
</evidence>
<dbReference type="GO" id="GO:0005886">
    <property type="term" value="C:plasma membrane"/>
    <property type="evidence" value="ECO:0007669"/>
    <property type="project" value="TreeGrafter"/>
</dbReference>
<keyword evidence="6" id="KW-1185">Reference proteome</keyword>
<dbReference type="PROSITE" id="PS00211">
    <property type="entry name" value="ABC_TRANSPORTER_1"/>
    <property type="match status" value="1"/>
</dbReference>
<evidence type="ECO:0000256" key="3">
    <source>
        <dbReference type="ARBA" id="ARBA00022840"/>
    </source>
</evidence>
<dbReference type="GO" id="GO:0005524">
    <property type="term" value="F:ATP binding"/>
    <property type="evidence" value="ECO:0007669"/>
    <property type="project" value="UniProtKB-KW"/>
</dbReference>
<keyword evidence="3 5" id="KW-0067">ATP-binding</keyword>
<dbReference type="PANTHER" id="PTHR24220:SF86">
    <property type="entry name" value="ABC TRANSPORTER ABCH.1"/>
    <property type="match status" value="1"/>
</dbReference>
<dbReference type="InterPro" id="IPR017871">
    <property type="entry name" value="ABC_transporter-like_CS"/>
</dbReference>
<dbReference type="STRING" id="388357.GCA_001580365_01858"/>
<protein>
    <submittedName>
        <fullName evidence="5">ABC transporter ATP-binding protein</fullName>
    </submittedName>
</protein>
<dbReference type="InterPro" id="IPR003593">
    <property type="entry name" value="AAA+_ATPase"/>
</dbReference>
<dbReference type="CDD" id="cd03255">
    <property type="entry name" value="ABC_MJ0796_LolCDE_FtsE"/>
    <property type="match status" value="1"/>
</dbReference>
<dbReference type="FunFam" id="3.40.50.300:FF:000032">
    <property type="entry name" value="Export ABC transporter ATP-binding protein"/>
    <property type="match status" value="1"/>
</dbReference>
<dbReference type="InterPro" id="IPR017911">
    <property type="entry name" value="MacB-like_ATP-bd"/>
</dbReference>
<reference evidence="5 6" key="1">
    <citation type="submission" date="2019-07" db="EMBL/GenBank/DDBJ databases">
        <title>Whole genome shotgun sequence of Kocuria turfanensis NBRC 107627.</title>
        <authorList>
            <person name="Hosoyama A."/>
            <person name="Uohara A."/>
            <person name="Ohji S."/>
            <person name="Ichikawa N."/>
        </authorList>
    </citation>
    <scope>NUCLEOTIDE SEQUENCE [LARGE SCALE GENOMIC DNA]</scope>
    <source>
        <strain evidence="5 6">NBRC 107627</strain>
    </source>
</reference>
<dbReference type="InterPro" id="IPR015854">
    <property type="entry name" value="ABC_transpr_LolD-like"/>
</dbReference>
<name>A0A512IGY9_9MICC</name>
<dbReference type="EMBL" id="BJZS01000101">
    <property type="protein sequence ID" value="GEO96961.1"/>
    <property type="molecule type" value="Genomic_DNA"/>
</dbReference>
<dbReference type="GO" id="GO:0022857">
    <property type="term" value="F:transmembrane transporter activity"/>
    <property type="evidence" value="ECO:0007669"/>
    <property type="project" value="TreeGrafter"/>
</dbReference>
<dbReference type="InterPro" id="IPR027417">
    <property type="entry name" value="P-loop_NTPase"/>
</dbReference>
<evidence type="ECO:0000259" key="4">
    <source>
        <dbReference type="PROSITE" id="PS50893"/>
    </source>
</evidence>
<dbReference type="PANTHER" id="PTHR24220">
    <property type="entry name" value="IMPORT ATP-BINDING PROTEIN"/>
    <property type="match status" value="1"/>
</dbReference>
<dbReference type="Proteomes" id="UP000321103">
    <property type="component" value="Unassembled WGS sequence"/>
</dbReference>
<dbReference type="RefSeq" id="WP_084271541.1">
    <property type="nucleotide sequence ID" value="NZ_BJZS01000101.1"/>
</dbReference>
<proteinExistence type="predicted"/>
<dbReference type="InterPro" id="IPR003439">
    <property type="entry name" value="ABC_transporter-like_ATP-bd"/>
</dbReference>
<feature type="domain" description="ABC transporter" evidence="4">
    <location>
        <begin position="6"/>
        <end position="245"/>
    </location>
</feature>
<dbReference type="GO" id="GO:0098796">
    <property type="term" value="C:membrane protein complex"/>
    <property type="evidence" value="ECO:0007669"/>
    <property type="project" value="UniProtKB-ARBA"/>
</dbReference>
<sequence length="255" mass="26701">MIPAVLQTEDLVKTYGHGAHAFTALRSVSLAIEAGESVAIVGKSGSGKSTLMHLLALLDAPTSGSVAVRGQDAGSLSARELNALRNTMFGFVFQQFFLTPGQTVLENVVLPLKIAGVGRAERRRRGLAVLERLEMAEKAGSRATDLSGGQKQRVAIARALVNDPSVIFADEPTGNLDSATGAVVQDILFELNQERGITAVIVTHDAELAARCDRQVHLRDGRIVDAPAPAPADPLAAVVPADRDEVALGVSGGAR</sequence>
<comment type="caution">
    <text evidence="5">The sequence shown here is derived from an EMBL/GenBank/DDBJ whole genome shotgun (WGS) entry which is preliminary data.</text>
</comment>
<gene>
    <name evidence="5" type="ORF">KTU01_30840</name>
</gene>
<evidence type="ECO:0000256" key="2">
    <source>
        <dbReference type="ARBA" id="ARBA00022741"/>
    </source>
</evidence>
<dbReference type="GO" id="GO:0016887">
    <property type="term" value="F:ATP hydrolysis activity"/>
    <property type="evidence" value="ECO:0007669"/>
    <property type="project" value="InterPro"/>
</dbReference>
<dbReference type="SMART" id="SM00382">
    <property type="entry name" value="AAA"/>
    <property type="match status" value="1"/>
</dbReference>
<dbReference type="AlphaFoldDB" id="A0A512IGY9"/>
<evidence type="ECO:0000256" key="1">
    <source>
        <dbReference type="ARBA" id="ARBA00022448"/>
    </source>
</evidence>
<dbReference type="PROSITE" id="PS50893">
    <property type="entry name" value="ABC_TRANSPORTER_2"/>
    <property type="match status" value="1"/>
</dbReference>
<dbReference type="Pfam" id="PF00005">
    <property type="entry name" value="ABC_tran"/>
    <property type="match status" value="1"/>
</dbReference>
<organism evidence="5 6">
    <name type="scientific">Kocuria turfanensis</name>
    <dbReference type="NCBI Taxonomy" id="388357"/>
    <lineage>
        <taxon>Bacteria</taxon>
        <taxon>Bacillati</taxon>
        <taxon>Actinomycetota</taxon>
        <taxon>Actinomycetes</taxon>
        <taxon>Micrococcales</taxon>
        <taxon>Micrococcaceae</taxon>
        <taxon>Kocuria</taxon>
    </lineage>
</organism>
<keyword evidence="1" id="KW-0813">Transport</keyword>
<evidence type="ECO:0000313" key="5">
    <source>
        <dbReference type="EMBL" id="GEO96961.1"/>
    </source>
</evidence>
<dbReference type="SUPFAM" id="SSF52540">
    <property type="entry name" value="P-loop containing nucleoside triphosphate hydrolases"/>
    <property type="match status" value="1"/>
</dbReference>
<accession>A0A512IGY9</accession>